<dbReference type="GO" id="GO:0009279">
    <property type="term" value="C:cell outer membrane"/>
    <property type="evidence" value="ECO:0007669"/>
    <property type="project" value="TreeGrafter"/>
</dbReference>
<organism evidence="1 2">
    <name type="scientific">Propionigenium maris DSM 9537</name>
    <dbReference type="NCBI Taxonomy" id="1123000"/>
    <lineage>
        <taxon>Bacteria</taxon>
        <taxon>Fusobacteriati</taxon>
        <taxon>Fusobacteriota</taxon>
        <taxon>Fusobacteriia</taxon>
        <taxon>Fusobacteriales</taxon>
        <taxon>Fusobacteriaceae</taxon>
        <taxon>Propionigenium</taxon>
    </lineage>
</organism>
<dbReference type="Gene3D" id="2.60.40.3110">
    <property type="match status" value="1"/>
</dbReference>
<reference evidence="1" key="1">
    <citation type="submission" date="2022-12" db="EMBL/GenBank/DDBJ databases">
        <title>Reference genome sequencing for broad-spectrum identification of bacterial and archaeal isolates by mass spectrometry.</title>
        <authorList>
            <person name="Sekiguchi Y."/>
            <person name="Tourlousse D.M."/>
        </authorList>
    </citation>
    <scope>NUCLEOTIDE SEQUENCE</scope>
    <source>
        <strain evidence="1">10succ1</strain>
    </source>
</reference>
<dbReference type="GO" id="GO:0015473">
    <property type="term" value="F:fimbrial usher porin activity"/>
    <property type="evidence" value="ECO:0007669"/>
    <property type="project" value="InterPro"/>
</dbReference>
<dbReference type="PANTHER" id="PTHR30451:SF5">
    <property type="entry name" value="SLR0019 PROTEIN"/>
    <property type="match status" value="1"/>
</dbReference>
<evidence type="ECO:0000313" key="2">
    <source>
        <dbReference type="Proteomes" id="UP001144471"/>
    </source>
</evidence>
<protein>
    <recommendedName>
        <fullName evidence="3">Carboxypeptidase regulatory-like domain-containing protein</fullName>
    </recommendedName>
</protein>
<gene>
    <name evidence="1" type="ORF">PM10SUCC1_08560</name>
</gene>
<comment type="caution">
    <text evidence="1">The sequence shown here is derived from an EMBL/GenBank/DDBJ whole genome shotgun (WGS) entry which is preliminary data.</text>
</comment>
<dbReference type="Pfam" id="PF00577">
    <property type="entry name" value="Usher"/>
    <property type="match status" value="1"/>
</dbReference>
<dbReference type="AlphaFoldDB" id="A0A9W6GJM9"/>
<dbReference type="GO" id="GO:0009297">
    <property type="term" value="P:pilus assembly"/>
    <property type="evidence" value="ECO:0007669"/>
    <property type="project" value="InterPro"/>
</dbReference>
<keyword evidence="2" id="KW-1185">Reference proteome</keyword>
<dbReference type="EMBL" id="BSDY01000003">
    <property type="protein sequence ID" value="GLI55342.1"/>
    <property type="molecule type" value="Genomic_DNA"/>
</dbReference>
<dbReference type="Proteomes" id="UP001144471">
    <property type="component" value="Unassembled WGS sequence"/>
</dbReference>
<sequence>MNKFAKNIKFLRILIFIATTMEARSEDNYVLFTVKKYNHGFFRVIEEEKRYIGLEDFVEVIEGRITDTGSDLLVELSPVTSMRIDPERKTLTFKEEMIKVKDEDLMAVDEELYISIELLRRLGEVHYNKNDLLLEFKPDFKLRYEFEGDVRDERVIFDSLKKAEERKEERSVRRVENRLFSLGKVKGTYSNTDLETGEHRFDLDYTSRILGGQFATSIDTVDGKVSYWNHTYDQILEDKDIVVGETNSNLAYFPNSSFKGIAIKSDSYTKEFGRSTIDGFAATGSVVELYKNGSLYDYQTVKNGRYSFEDVRVNSTTEFTVRIYDESSNYTEEEIDLKSSRNLQEKGGYDYNLFLGETEEEEELRAGEVFYGITEDTTLGGGYLSLEDEYAEDFGQGSIIHKSDYLPLTYRFSSQSNGREADIMGNIYLEVLNYDIDYEFIEAESDIYDFESKRSLSAGSKHENFYYDLTYTEEDEKREYEVDLSYYYTNISFETGYIHRIEEDEGRSHIYRGRISAPLKGGARGIAEMDIIDEDEGTEIEYEVRLQNYTQKSPLEYAIFVRKDTEEVRGGLELSYDLVEGLTGIFNYSDSHGRFGVRAEKTIILDRMAVVSDALDDSWIYGRIYYDENLNGIYDSGEKLAEGTILFRDEEFDVREGEYFIGEVSSEHINEINISRFRVLPEWKAESDYIYVEGRAGTGQRIDIPLTRRGDIAGTLEGGQSTIRVYQGALLIREQESEADGFFILENLPYGNYIIKGGGLEAEYGVEEMERGEFLRLREEKSEESNTSDAYGI</sequence>
<proteinExistence type="predicted"/>
<dbReference type="PANTHER" id="PTHR30451">
    <property type="entry name" value="OUTER MEMBRANE USHER PROTEIN"/>
    <property type="match status" value="1"/>
</dbReference>
<evidence type="ECO:0000313" key="1">
    <source>
        <dbReference type="EMBL" id="GLI55342.1"/>
    </source>
</evidence>
<evidence type="ECO:0008006" key="3">
    <source>
        <dbReference type="Google" id="ProtNLM"/>
    </source>
</evidence>
<dbReference type="InterPro" id="IPR000015">
    <property type="entry name" value="Fimb_usher"/>
</dbReference>
<name>A0A9W6GJM9_9FUSO</name>
<accession>A0A9W6GJM9</accession>
<dbReference type="RefSeq" id="WP_281833726.1">
    <property type="nucleotide sequence ID" value="NZ_BSDY01000003.1"/>
</dbReference>